<sequence length="100" mass="11205">MSTSAARTYEEQNDASMDRLFDKVKALRGVTTDIHSDVESQRAGLLADTSESFDAFAARLSSTSQRFARHVVHAGRSNRTLTLYIIGAFVALFLIWQLFF</sequence>
<keyword evidence="11" id="KW-1185">Reference proteome</keyword>
<comment type="subcellular location">
    <subcellularLocation>
        <location evidence="8">Endomembrane system</location>
        <topology evidence="8">Single-pass type IV membrane protein</topology>
    </subcellularLocation>
    <subcellularLocation>
        <location evidence="1">Golgi apparatus membrane</location>
    </subcellularLocation>
</comment>
<evidence type="ECO:0000256" key="9">
    <source>
        <dbReference type="SAM" id="Phobius"/>
    </source>
</evidence>
<evidence type="ECO:0000256" key="1">
    <source>
        <dbReference type="ARBA" id="ARBA00004394"/>
    </source>
</evidence>
<dbReference type="AlphaFoldDB" id="A0A316YPD7"/>
<evidence type="ECO:0000256" key="2">
    <source>
        <dbReference type="ARBA" id="ARBA00022448"/>
    </source>
</evidence>
<dbReference type="RefSeq" id="XP_025376803.1">
    <property type="nucleotide sequence ID" value="XM_025522196.1"/>
</dbReference>
<keyword evidence="3 9" id="KW-0812">Transmembrane</keyword>
<dbReference type="CDD" id="cd15853">
    <property type="entry name" value="SNARE_Bet1"/>
    <property type="match status" value="1"/>
</dbReference>
<evidence type="ECO:0000256" key="4">
    <source>
        <dbReference type="ARBA" id="ARBA00022927"/>
    </source>
</evidence>
<evidence type="ECO:0008006" key="12">
    <source>
        <dbReference type="Google" id="ProtNLM"/>
    </source>
</evidence>
<dbReference type="InParanoid" id="A0A316YPD7"/>
<dbReference type="Gene3D" id="1.20.5.110">
    <property type="match status" value="1"/>
</dbReference>
<gene>
    <name evidence="10" type="ORF">FA10DRAFT_268130</name>
</gene>
<accession>A0A316YPD7</accession>
<dbReference type="GeneID" id="37044112"/>
<reference evidence="10" key="1">
    <citation type="journal article" date="2018" name="Mol. Biol. Evol.">
        <title>Broad Genomic Sampling Reveals a Smut Pathogenic Ancestry of the Fungal Clade Ustilaginomycotina.</title>
        <authorList>
            <person name="Kijpornyongpan T."/>
            <person name="Mondo S.J."/>
            <person name="Barry K."/>
            <person name="Sandor L."/>
            <person name="Lee J."/>
            <person name="Lipzen A."/>
            <person name="Pangilinan J."/>
            <person name="LaButti K."/>
            <person name="Hainaut M."/>
            <person name="Henrissat B."/>
            <person name="Grigoriev I.V."/>
            <person name="Spatafora J.W."/>
            <person name="Aime M.C."/>
        </authorList>
    </citation>
    <scope>NUCLEOTIDE SEQUENCE [LARGE SCALE GENOMIC DNA]</scope>
    <source>
        <strain evidence="10">MCA 4198</strain>
    </source>
</reference>
<feature type="transmembrane region" description="Helical" evidence="9">
    <location>
        <begin position="81"/>
        <end position="99"/>
    </location>
</feature>
<dbReference type="EMBL" id="KZ819637">
    <property type="protein sequence ID" value="PWN89605.1"/>
    <property type="molecule type" value="Genomic_DNA"/>
</dbReference>
<dbReference type="GO" id="GO:0015031">
    <property type="term" value="P:protein transport"/>
    <property type="evidence" value="ECO:0007669"/>
    <property type="project" value="UniProtKB-KW"/>
</dbReference>
<keyword evidence="2" id="KW-0813">Transport</keyword>
<keyword evidence="5 9" id="KW-1133">Transmembrane helix</keyword>
<dbReference type="STRING" id="215250.A0A316YPD7"/>
<dbReference type="OrthoDB" id="3063237at2759"/>
<proteinExistence type="predicted"/>
<protein>
    <recommendedName>
        <fullName evidence="12">t-SNARE coiled-coil homology domain-containing protein</fullName>
    </recommendedName>
</protein>
<keyword evidence="7 9" id="KW-0472">Membrane</keyword>
<evidence type="ECO:0000256" key="3">
    <source>
        <dbReference type="ARBA" id="ARBA00022692"/>
    </source>
</evidence>
<dbReference type="PANTHER" id="PTHR12791">
    <property type="entry name" value="GOLGI SNARE BET1-RELATED"/>
    <property type="match status" value="1"/>
</dbReference>
<evidence type="ECO:0000256" key="6">
    <source>
        <dbReference type="ARBA" id="ARBA00023034"/>
    </source>
</evidence>
<evidence type="ECO:0000256" key="5">
    <source>
        <dbReference type="ARBA" id="ARBA00022989"/>
    </source>
</evidence>
<evidence type="ECO:0000313" key="11">
    <source>
        <dbReference type="Proteomes" id="UP000245768"/>
    </source>
</evidence>
<name>A0A316YPD7_9BASI</name>
<dbReference type="SUPFAM" id="SSF58038">
    <property type="entry name" value="SNARE fusion complex"/>
    <property type="match status" value="1"/>
</dbReference>
<evidence type="ECO:0000256" key="7">
    <source>
        <dbReference type="ARBA" id="ARBA00023136"/>
    </source>
</evidence>
<organism evidence="10 11">
    <name type="scientific">Acaromyces ingoldii</name>
    <dbReference type="NCBI Taxonomy" id="215250"/>
    <lineage>
        <taxon>Eukaryota</taxon>
        <taxon>Fungi</taxon>
        <taxon>Dikarya</taxon>
        <taxon>Basidiomycota</taxon>
        <taxon>Ustilaginomycotina</taxon>
        <taxon>Exobasidiomycetes</taxon>
        <taxon>Exobasidiales</taxon>
        <taxon>Cryptobasidiaceae</taxon>
        <taxon>Acaromyces</taxon>
    </lineage>
</organism>
<evidence type="ECO:0000313" key="10">
    <source>
        <dbReference type="EMBL" id="PWN89605.1"/>
    </source>
</evidence>
<evidence type="ECO:0000256" key="8">
    <source>
        <dbReference type="ARBA" id="ARBA00046280"/>
    </source>
</evidence>
<dbReference type="Proteomes" id="UP000245768">
    <property type="component" value="Unassembled WGS sequence"/>
</dbReference>
<dbReference type="InterPro" id="IPR039899">
    <property type="entry name" value="BET1_SNARE"/>
</dbReference>
<dbReference type="GO" id="GO:0000139">
    <property type="term" value="C:Golgi membrane"/>
    <property type="evidence" value="ECO:0007669"/>
    <property type="project" value="UniProtKB-SubCell"/>
</dbReference>
<keyword evidence="6" id="KW-0333">Golgi apparatus</keyword>
<keyword evidence="4" id="KW-0653">Protein transport</keyword>